<feature type="transmembrane region" description="Helical" evidence="8">
    <location>
        <begin position="239"/>
        <end position="260"/>
    </location>
</feature>
<evidence type="ECO:0000256" key="5">
    <source>
        <dbReference type="ARBA" id="ARBA00022692"/>
    </source>
</evidence>
<dbReference type="CDD" id="cd06261">
    <property type="entry name" value="TM_PBP2"/>
    <property type="match status" value="1"/>
</dbReference>
<sequence length="534" mass="62285">MVVSTNSMVKPILLPGITICSLMLSIVFSVFFVLLSHPEDVSLRNIIINTYLWKVIKFTFFQAFLSALLSVLIALLLSKSYFRNNFFCNIFLKLSSTIFVLPTTIITIGMLMVYGRSGWISQFFNIIKFEYSFNPYGFNGVILTNVFINLPFAIQLLLRSIRIISSDQWKIIDQLGMRHLEYFIRVEWYYLKRQIVPVFILIFVLSFSNFSIILIVGGGPSSTTIELAIYQMINFGPNYFQAAFLTFVQMMCCLLLITFVQKVNIFPMIENDYEELSHNRYCSHIYHDSIVNKIIILISIVFFISPLSAIILDGINVELFKILKDPYFWESFWNSAVIAIGSSSLCTLFAIIFLWSSRELYFQKMFFLYRSFKMISMTLIVLPNTSLVISLSHLLNDFLIIRSPYPLIIFINALMFVPYSIKMLEIPMNDTFQYYNNLCLSLKITGLNRFFVIEYDKLSYDIKKSFVLSCAFSFGDISTLTIFEENQFPTLPYYLYDHLNHYCVKEASSTSLLMLFFYMILFLSLRKSFQKKYD</sequence>
<dbReference type="Gene3D" id="1.10.3720.10">
    <property type="entry name" value="MetI-like"/>
    <property type="match status" value="2"/>
</dbReference>
<keyword evidence="7 8" id="KW-0472">Membrane</keyword>
<keyword evidence="6 8" id="KW-1133">Transmembrane helix</keyword>
<dbReference type="InterPro" id="IPR000515">
    <property type="entry name" value="MetI-like"/>
</dbReference>
<evidence type="ECO:0000256" key="2">
    <source>
        <dbReference type="ARBA" id="ARBA00022448"/>
    </source>
</evidence>
<dbReference type="PATRIC" id="fig|1401651.3.peg.65"/>
<evidence type="ECO:0000256" key="4">
    <source>
        <dbReference type="ARBA" id="ARBA00022519"/>
    </source>
</evidence>
<dbReference type="EMBL" id="AWXV01000002">
    <property type="protein sequence ID" value="KIE64066.1"/>
    <property type="molecule type" value="Genomic_DNA"/>
</dbReference>
<dbReference type="Proteomes" id="UP000054529">
    <property type="component" value="Unassembled WGS sequence"/>
</dbReference>
<dbReference type="InterPro" id="IPR035906">
    <property type="entry name" value="MetI-like_sf"/>
</dbReference>
<dbReference type="GO" id="GO:0055085">
    <property type="term" value="P:transmembrane transport"/>
    <property type="evidence" value="ECO:0007669"/>
    <property type="project" value="InterPro"/>
</dbReference>
<evidence type="ECO:0000313" key="11">
    <source>
        <dbReference type="Proteomes" id="UP000054529"/>
    </source>
</evidence>
<feature type="transmembrane region" description="Helical" evidence="8">
    <location>
        <begin position="90"/>
        <end position="116"/>
    </location>
</feature>
<feature type="transmembrane region" description="Helical" evidence="8">
    <location>
        <begin position="403"/>
        <end position="421"/>
    </location>
</feature>
<dbReference type="PANTHER" id="PTHR30183:SF9">
    <property type="entry name" value="THIAMINE TRANSPORT SYSTEM PERMEASE PROTEIN THIP"/>
    <property type="match status" value="1"/>
</dbReference>
<keyword evidence="3" id="KW-1003">Cell membrane</keyword>
<dbReference type="HOGENOM" id="CLU_021838_5_3_6"/>
<feature type="transmembrane region" description="Helical" evidence="8">
    <location>
        <begin position="55"/>
        <end position="78"/>
    </location>
</feature>
<accession>A0A0C1S9T9</accession>
<name>A0A0C1S9T9_9ENTR</name>
<evidence type="ECO:0000313" key="10">
    <source>
        <dbReference type="EMBL" id="KIE64066.1"/>
    </source>
</evidence>
<reference evidence="10 11" key="1">
    <citation type="journal article" date="2014" name="G3 (Bethesda)">
        <title>Genome sequence of Candidatus Riesia pediculischaeffi, endosymbiont of chimpanzee lice, and genomic comparison of recently acquired endosymbionts from human and chimpanzee lice.</title>
        <authorList>
            <person name="Boyd B.M."/>
            <person name="Allen J.M."/>
            <person name="de Crecy-Lagard V."/>
            <person name="Reed D.L."/>
        </authorList>
    </citation>
    <scope>NUCLEOTIDE SEQUENCE [LARGE SCALE GENOMIC DNA]</scope>
    <source>
        <strain evidence="10 11">PTSU</strain>
    </source>
</reference>
<protein>
    <submittedName>
        <fullName evidence="10">Thiamin ABC transporter, transmembrane component</fullName>
    </submittedName>
</protein>
<feature type="domain" description="ABC transmembrane type-1" evidence="9">
    <location>
        <begin position="52"/>
        <end position="261"/>
    </location>
</feature>
<dbReference type="Pfam" id="PF00528">
    <property type="entry name" value="BPD_transp_1"/>
    <property type="match status" value="1"/>
</dbReference>
<dbReference type="PROSITE" id="PS50928">
    <property type="entry name" value="ABC_TM1"/>
    <property type="match status" value="1"/>
</dbReference>
<keyword evidence="2 8" id="KW-0813">Transport</keyword>
<comment type="caution">
    <text evidence="10">The sequence shown here is derived from an EMBL/GenBank/DDBJ whole genome shotgun (WGS) entry which is preliminary data.</text>
</comment>
<proteinExistence type="inferred from homology"/>
<keyword evidence="4" id="KW-0997">Cell inner membrane</keyword>
<gene>
    <name evidence="10" type="ORF">P689_11937</name>
</gene>
<feature type="transmembrane region" description="Helical" evidence="8">
    <location>
        <begin position="12"/>
        <end position="35"/>
    </location>
</feature>
<feature type="transmembrane region" description="Helical" evidence="8">
    <location>
        <begin position="507"/>
        <end position="525"/>
    </location>
</feature>
<evidence type="ECO:0000256" key="8">
    <source>
        <dbReference type="RuleBase" id="RU363032"/>
    </source>
</evidence>
<feature type="transmembrane region" description="Helical" evidence="8">
    <location>
        <begin position="195"/>
        <end position="219"/>
    </location>
</feature>
<evidence type="ECO:0000259" key="9">
    <source>
        <dbReference type="PROSITE" id="PS50928"/>
    </source>
</evidence>
<keyword evidence="5 8" id="KW-0812">Transmembrane</keyword>
<dbReference type="SUPFAM" id="SSF161098">
    <property type="entry name" value="MetI-like"/>
    <property type="match status" value="2"/>
</dbReference>
<evidence type="ECO:0000256" key="6">
    <source>
        <dbReference type="ARBA" id="ARBA00022989"/>
    </source>
</evidence>
<dbReference type="PANTHER" id="PTHR30183">
    <property type="entry name" value="MOLYBDENUM TRANSPORT SYSTEM PERMEASE PROTEIN MODB"/>
    <property type="match status" value="1"/>
</dbReference>
<evidence type="ECO:0000256" key="3">
    <source>
        <dbReference type="ARBA" id="ARBA00022475"/>
    </source>
</evidence>
<evidence type="ECO:0000256" key="7">
    <source>
        <dbReference type="ARBA" id="ARBA00023136"/>
    </source>
</evidence>
<feature type="transmembrane region" description="Helical" evidence="8">
    <location>
        <begin position="367"/>
        <end position="391"/>
    </location>
</feature>
<dbReference type="GO" id="GO:0005886">
    <property type="term" value="C:plasma membrane"/>
    <property type="evidence" value="ECO:0007669"/>
    <property type="project" value="UniProtKB-SubCell"/>
</dbReference>
<comment type="similarity">
    <text evidence="8">Belongs to the binding-protein-dependent transport system permease family.</text>
</comment>
<feature type="transmembrane region" description="Helical" evidence="8">
    <location>
        <begin position="290"/>
        <end position="312"/>
    </location>
</feature>
<organism evidence="10 11">
    <name type="scientific">Candidatus Riesia pediculischaeffi PTSU</name>
    <dbReference type="NCBI Taxonomy" id="1401651"/>
    <lineage>
        <taxon>Bacteria</taxon>
        <taxon>Pseudomonadati</taxon>
        <taxon>Pseudomonadota</taxon>
        <taxon>Gammaproteobacteria</taxon>
        <taxon>Enterobacterales</taxon>
        <taxon>Enterobacteriaceae</taxon>
        <taxon>Candidatus Riesia</taxon>
    </lineage>
</organism>
<evidence type="ECO:0000256" key="1">
    <source>
        <dbReference type="ARBA" id="ARBA00004429"/>
    </source>
</evidence>
<feature type="transmembrane region" description="Helical" evidence="8">
    <location>
        <begin position="136"/>
        <end position="158"/>
    </location>
</feature>
<feature type="transmembrane region" description="Helical" evidence="8">
    <location>
        <begin position="332"/>
        <end position="355"/>
    </location>
</feature>
<dbReference type="AlphaFoldDB" id="A0A0C1S9T9"/>
<comment type="subcellular location">
    <subcellularLocation>
        <location evidence="1">Cell inner membrane</location>
        <topology evidence="1">Multi-pass membrane protein</topology>
    </subcellularLocation>
    <subcellularLocation>
        <location evidence="8">Cell membrane</location>
        <topology evidence="8">Multi-pass membrane protein</topology>
    </subcellularLocation>
</comment>